<feature type="non-terminal residue" evidence="1">
    <location>
        <position position="68"/>
    </location>
</feature>
<sequence>LMYVSIEERVGISIEPSEVRLLISRNDGYLWKYLPKVEHLFSKNISDYSIGAYEKLCAELGNAFEAVP</sequence>
<comment type="caution">
    <text evidence="1">The sequence shown here is derived from an EMBL/GenBank/DDBJ whole genome shotgun (WGS) entry which is preliminary data.</text>
</comment>
<gene>
    <name evidence="1" type="ORF">QBC40DRAFT_155641</name>
</gene>
<keyword evidence="2" id="KW-1185">Reference proteome</keyword>
<name>A0AAN6XAG8_9PEZI</name>
<dbReference type="AlphaFoldDB" id="A0AAN6XAG8"/>
<evidence type="ECO:0000313" key="2">
    <source>
        <dbReference type="Proteomes" id="UP001303160"/>
    </source>
</evidence>
<reference evidence="1" key="1">
    <citation type="journal article" date="2023" name="Mol. Phylogenet. Evol.">
        <title>Genome-scale phylogeny and comparative genomics of the fungal order Sordariales.</title>
        <authorList>
            <person name="Hensen N."/>
            <person name="Bonometti L."/>
            <person name="Westerberg I."/>
            <person name="Brannstrom I.O."/>
            <person name="Guillou S."/>
            <person name="Cros-Aarteil S."/>
            <person name="Calhoun S."/>
            <person name="Haridas S."/>
            <person name="Kuo A."/>
            <person name="Mondo S."/>
            <person name="Pangilinan J."/>
            <person name="Riley R."/>
            <person name="LaButti K."/>
            <person name="Andreopoulos B."/>
            <person name="Lipzen A."/>
            <person name="Chen C."/>
            <person name="Yan M."/>
            <person name="Daum C."/>
            <person name="Ng V."/>
            <person name="Clum A."/>
            <person name="Steindorff A."/>
            <person name="Ohm R.A."/>
            <person name="Martin F."/>
            <person name="Silar P."/>
            <person name="Natvig D.O."/>
            <person name="Lalanne C."/>
            <person name="Gautier V."/>
            <person name="Ament-Velasquez S.L."/>
            <person name="Kruys A."/>
            <person name="Hutchinson M.I."/>
            <person name="Powell A.J."/>
            <person name="Barry K."/>
            <person name="Miller A.N."/>
            <person name="Grigoriev I.V."/>
            <person name="Debuchy R."/>
            <person name="Gladieux P."/>
            <person name="Hiltunen Thoren M."/>
            <person name="Johannesson H."/>
        </authorList>
    </citation>
    <scope>NUCLEOTIDE SEQUENCE</scope>
    <source>
        <strain evidence="1">CBS 315.58</strain>
    </source>
</reference>
<protein>
    <submittedName>
        <fullName evidence="1">Uncharacterized protein</fullName>
    </submittedName>
</protein>
<feature type="non-terminal residue" evidence="1">
    <location>
        <position position="1"/>
    </location>
</feature>
<dbReference type="EMBL" id="MU863984">
    <property type="protein sequence ID" value="KAK4196453.1"/>
    <property type="molecule type" value="Genomic_DNA"/>
</dbReference>
<dbReference type="Proteomes" id="UP001303160">
    <property type="component" value="Unassembled WGS sequence"/>
</dbReference>
<organism evidence="1 2">
    <name type="scientific">Triangularia verruculosa</name>
    <dbReference type="NCBI Taxonomy" id="2587418"/>
    <lineage>
        <taxon>Eukaryota</taxon>
        <taxon>Fungi</taxon>
        <taxon>Dikarya</taxon>
        <taxon>Ascomycota</taxon>
        <taxon>Pezizomycotina</taxon>
        <taxon>Sordariomycetes</taxon>
        <taxon>Sordariomycetidae</taxon>
        <taxon>Sordariales</taxon>
        <taxon>Podosporaceae</taxon>
        <taxon>Triangularia</taxon>
    </lineage>
</organism>
<accession>A0AAN6XAG8</accession>
<evidence type="ECO:0000313" key="1">
    <source>
        <dbReference type="EMBL" id="KAK4196453.1"/>
    </source>
</evidence>
<proteinExistence type="predicted"/>
<reference evidence="1" key="2">
    <citation type="submission" date="2023-05" db="EMBL/GenBank/DDBJ databases">
        <authorList>
            <consortium name="Lawrence Berkeley National Laboratory"/>
            <person name="Steindorff A."/>
            <person name="Hensen N."/>
            <person name="Bonometti L."/>
            <person name="Westerberg I."/>
            <person name="Brannstrom I.O."/>
            <person name="Guillou S."/>
            <person name="Cros-Aarteil S."/>
            <person name="Calhoun S."/>
            <person name="Haridas S."/>
            <person name="Kuo A."/>
            <person name="Mondo S."/>
            <person name="Pangilinan J."/>
            <person name="Riley R."/>
            <person name="Labutti K."/>
            <person name="Andreopoulos B."/>
            <person name="Lipzen A."/>
            <person name="Chen C."/>
            <person name="Yanf M."/>
            <person name="Daum C."/>
            <person name="Ng V."/>
            <person name="Clum A."/>
            <person name="Ohm R."/>
            <person name="Martin F."/>
            <person name="Silar P."/>
            <person name="Natvig D."/>
            <person name="Lalanne C."/>
            <person name="Gautier V."/>
            <person name="Ament-Velasquez S.L."/>
            <person name="Kruys A."/>
            <person name="Hutchinson M.I."/>
            <person name="Powell A.J."/>
            <person name="Barry K."/>
            <person name="Miller A.N."/>
            <person name="Grigoriev I.V."/>
            <person name="Debuchy R."/>
            <person name="Gladieux P."/>
            <person name="Thoren M.H."/>
            <person name="Johannesson H."/>
        </authorList>
    </citation>
    <scope>NUCLEOTIDE SEQUENCE</scope>
    <source>
        <strain evidence="1">CBS 315.58</strain>
    </source>
</reference>